<proteinExistence type="predicted"/>
<evidence type="ECO:0000313" key="2">
    <source>
        <dbReference type="Proteomes" id="UP000283269"/>
    </source>
</evidence>
<dbReference type="Proteomes" id="UP000283269">
    <property type="component" value="Unassembled WGS sequence"/>
</dbReference>
<dbReference type="InParanoid" id="A0A409X1J4"/>
<protein>
    <submittedName>
        <fullName evidence="1">Uncharacterized protein</fullName>
    </submittedName>
</protein>
<dbReference type="AlphaFoldDB" id="A0A409X1J4"/>
<dbReference type="EMBL" id="NHYD01002832">
    <property type="protein sequence ID" value="PPQ84668.1"/>
    <property type="molecule type" value="Genomic_DNA"/>
</dbReference>
<organism evidence="1 2">
    <name type="scientific">Psilocybe cyanescens</name>
    <dbReference type="NCBI Taxonomy" id="93625"/>
    <lineage>
        <taxon>Eukaryota</taxon>
        <taxon>Fungi</taxon>
        <taxon>Dikarya</taxon>
        <taxon>Basidiomycota</taxon>
        <taxon>Agaricomycotina</taxon>
        <taxon>Agaricomycetes</taxon>
        <taxon>Agaricomycetidae</taxon>
        <taxon>Agaricales</taxon>
        <taxon>Agaricineae</taxon>
        <taxon>Strophariaceae</taxon>
        <taxon>Psilocybe</taxon>
    </lineage>
</organism>
<reference evidence="1 2" key="1">
    <citation type="journal article" date="2018" name="Evol. Lett.">
        <title>Horizontal gene cluster transfer increased hallucinogenic mushroom diversity.</title>
        <authorList>
            <person name="Reynolds H.T."/>
            <person name="Vijayakumar V."/>
            <person name="Gluck-Thaler E."/>
            <person name="Korotkin H.B."/>
            <person name="Matheny P.B."/>
            <person name="Slot J.C."/>
        </authorList>
    </citation>
    <scope>NUCLEOTIDE SEQUENCE [LARGE SCALE GENOMIC DNA]</scope>
    <source>
        <strain evidence="1 2">2631</strain>
    </source>
</reference>
<keyword evidence="2" id="KW-1185">Reference proteome</keyword>
<sequence length="65" mass="7234">MYSSISADKAGLGAHMKSLSATMVALQDSILLLSEDFAALEVRERVMKEKFEEAKKLSIDIMTRK</sequence>
<gene>
    <name evidence="1" type="ORF">CVT25_014203</name>
</gene>
<comment type="caution">
    <text evidence="1">The sequence shown here is derived from an EMBL/GenBank/DDBJ whole genome shotgun (WGS) entry which is preliminary data.</text>
</comment>
<name>A0A409X1J4_PSICY</name>
<evidence type="ECO:0000313" key="1">
    <source>
        <dbReference type="EMBL" id="PPQ84668.1"/>
    </source>
</evidence>
<accession>A0A409X1J4</accession>